<feature type="transmembrane region" description="Helical" evidence="7">
    <location>
        <begin position="64"/>
        <end position="83"/>
    </location>
</feature>
<evidence type="ECO:0000256" key="1">
    <source>
        <dbReference type="ARBA" id="ARBA00004167"/>
    </source>
</evidence>
<evidence type="ECO:0000256" key="3">
    <source>
        <dbReference type="ARBA" id="ARBA00022692"/>
    </source>
</evidence>
<organism evidence="8 9">
    <name type="scientific">Stenotrophomonas oahuensis</name>
    <dbReference type="NCBI Taxonomy" id="3003271"/>
    <lineage>
        <taxon>Bacteria</taxon>
        <taxon>Pseudomonadati</taxon>
        <taxon>Pseudomonadota</taxon>
        <taxon>Gammaproteobacteria</taxon>
        <taxon>Lysobacterales</taxon>
        <taxon>Lysobacteraceae</taxon>
        <taxon>Stenotrophomonas</taxon>
    </lineage>
</organism>
<dbReference type="InterPro" id="IPR042217">
    <property type="entry name" value="T4SS_VirB10/TrbI"/>
</dbReference>
<feature type="region of interest" description="Disordered" evidence="6">
    <location>
        <begin position="1"/>
        <end position="43"/>
    </location>
</feature>
<feature type="compositionally biased region" description="Basic and acidic residues" evidence="6">
    <location>
        <begin position="158"/>
        <end position="173"/>
    </location>
</feature>
<dbReference type="Proteomes" id="UP001302072">
    <property type="component" value="Chromosome"/>
</dbReference>
<dbReference type="CDD" id="cd16429">
    <property type="entry name" value="VirB10"/>
    <property type="match status" value="1"/>
</dbReference>
<keyword evidence="5 7" id="KW-0472">Membrane</keyword>
<evidence type="ECO:0000256" key="7">
    <source>
        <dbReference type="SAM" id="Phobius"/>
    </source>
</evidence>
<dbReference type="Pfam" id="PF03743">
    <property type="entry name" value="TrbI"/>
    <property type="match status" value="1"/>
</dbReference>
<evidence type="ECO:0000256" key="5">
    <source>
        <dbReference type="ARBA" id="ARBA00023136"/>
    </source>
</evidence>
<feature type="compositionally biased region" description="Gly residues" evidence="6">
    <location>
        <begin position="174"/>
        <end position="185"/>
    </location>
</feature>
<keyword evidence="4 7" id="KW-1133">Transmembrane helix</keyword>
<comment type="similarity">
    <text evidence="2">Belongs to the TrbI/VirB10 family.</text>
</comment>
<keyword evidence="3 7" id="KW-0812">Transmembrane</keyword>
<comment type="subcellular location">
    <subcellularLocation>
        <location evidence="1">Membrane</location>
        <topology evidence="1">Single-pass membrane protein</topology>
    </subcellularLocation>
</comment>
<evidence type="ECO:0000256" key="2">
    <source>
        <dbReference type="ARBA" id="ARBA00010265"/>
    </source>
</evidence>
<sequence>MTQHNTPGNDPNDNRDDGQGQYGHENVDPSNPYFGNTQAQAAPNLDAAAPQLRSAEEQRLNRKALAFLGGILVLLVAMGFLLFRKGTTDDDVKKRAETTRASAPEMPRLGPDGSAMVPPVPTEQVEPIPMLPPLPQQQPQQDRAARYAALEAAAAQQGERDIDRGPSLMDRRMGGGAGVGAGDGSSGSSQNDEYSKMMMAAIQASNGGPPAPPAKTQRGPDVEDVSSATYIRSPDALLVRGTYLRCILETRIITDYAGYTSCLLTEPVYSINGRTLLLPKGSKIYGAYGGGPVGDRVEVIWDRITTPNGIDVAMSSPGIDGLGGAGIPGQYTAHWGRRVASALMISLLADAFKYAAAEHGPETTTVTNSGMAVQSPYESATARQMERLAGEALSNRPRPTVTINQGTRINVYVAKDVDFSQVIGRR</sequence>
<protein>
    <submittedName>
        <fullName evidence="8">Secretion protein</fullName>
    </submittedName>
</protein>
<evidence type="ECO:0000256" key="4">
    <source>
        <dbReference type="ARBA" id="ARBA00022989"/>
    </source>
</evidence>
<proteinExistence type="inferred from homology"/>
<dbReference type="RefSeq" id="WP_311191708.1">
    <property type="nucleotide sequence ID" value="NZ_CP115541.1"/>
</dbReference>
<name>A0ABY9YNM2_9GAMM</name>
<evidence type="ECO:0000256" key="6">
    <source>
        <dbReference type="SAM" id="MobiDB-lite"/>
    </source>
</evidence>
<evidence type="ECO:0000313" key="8">
    <source>
        <dbReference type="EMBL" id="WNH52512.1"/>
    </source>
</evidence>
<accession>A0ABY9YNM2</accession>
<reference evidence="8 9" key="1">
    <citation type="submission" date="2022-12" db="EMBL/GenBank/DDBJ databases">
        <title>Two new species, Stenotrophomonas aracearum and Stenotrophomonas oahuensis, isolated from Anthurium (Araceae family) in Hawaii.</title>
        <authorList>
            <person name="Chunag S.C."/>
            <person name="Dobhal S."/>
            <person name="Alvarez A."/>
            <person name="Arif M."/>
        </authorList>
    </citation>
    <scope>NUCLEOTIDE SEQUENCE [LARGE SCALE GENOMIC DNA]</scope>
    <source>
        <strain evidence="8 9">A5586</strain>
    </source>
</reference>
<dbReference type="Gene3D" id="2.40.128.260">
    <property type="entry name" value="Type IV secretion system, VirB10/TraB/TrbI"/>
    <property type="match status" value="2"/>
</dbReference>
<evidence type="ECO:0000313" key="9">
    <source>
        <dbReference type="Proteomes" id="UP001302072"/>
    </source>
</evidence>
<feature type="compositionally biased region" description="Low complexity" evidence="6">
    <location>
        <begin position="1"/>
        <end position="11"/>
    </location>
</feature>
<gene>
    <name evidence="8" type="ORF">PDM29_19675</name>
</gene>
<feature type="region of interest" description="Disordered" evidence="6">
    <location>
        <begin position="93"/>
        <end position="114"/>
    </location>
</feature>
<dbReference type="InterPro" id="IPR005498">
    <property type="entry name" value="T4SS_VirB10/TraB/TrbI"/>
</dbReference>
<feature type="region of interest" description="Disordered" evidence="6">
    <location>
        <begin position="154"/>
        <end position="192"/>
    </location>
</feature>
<keyword evidence="9" id="KW-1185">Reference proteome</keyword>
<dbReference type="EMBL" id="CP115541">
    <property type="protein sequence ID" value="WNH52512.1"/>
    <property type="molecule type" value="Genomic_DNA"/>
</dbReference>